<name>A0A395GB86_9STAP</name>
<organism evidence="1 2">
    <name type="scientific">Macrococcoides goetzii</name>
    <dbReference type="NCBI Taxonomy" id="1891097"/>
    <lineage>
        <taxon>Bacteria</taxon>
        <taxon>Bacillati</taxon>
        <taxon>Bacillota</taxon>
        <taxon>Bacilli</taxon>
        <taxon>Bacillales</taxon>
        <taxon>Staphylococcaceae</taxon>
        <taxon>Macrococcoides</taxon>
    </lineage>
</organism>
<accession>A0A395GB86</accession>
<reference evidence="1 2" key="1">
    <citation type="journal article" date="2018" name="Front. Microbiol.">
        <title>Description and Comparative Genomics of Macrococcus caseolyticus subsp. hominis subsp. nov., Macrococcus goetzii sp. nov., Macrococcus epidermidis sp. nov., and Macrococcus bohemicus sp. nov., Novel Macrococci From Human Clinical Material With Virulence Potential and Suspected Uptake of Foreign DNA by Natural Transformation.</title>
        <authorList>
            <person name="Maslanova I."/>
            <person name="Wertheimer Z."/>
            <person name="Sedlacek I."/>
            <person name="Svec P."/>
            <person name="Indrakova A."/>
            <person name="Kovarovic V."/>
            <person name="Schumann P."/>
            <person name="Sproer C."/>
            <person name="Kralova S."/>
            <person name="Sedo O."/>
            <person name="Kristofova L."/>
            <person name="Vrbovska V."/>
            <person name="Fuzik T."/>
            <person name="Petras P."/>
            <person name="Zdrahal Z."/>
            <person name="Ruzickova V."/>
            <person name="Doskar J."/>
            <person name="Pantucek R."/>
        </authorList>
    </citation>
    <scope>NUCLEOTIDE SEQUENCE [LARGE SCALE GENOMIC DNA]</scope>
    <source>
        <strain evidence="1 2">CCM 4927</strain>
    </source>
</reference>
<sequence>MKQFTFKRTVLAWYNIRIAGQDEVIATLPLDAMKKLVNGFTGNASIGCFEADIRDLRGLLR</sequence>
<dbReference type="Proteomes" id="UP000229523">
    <property type="component" value="Unassembled WGS sequence"/>
</dbReference>
<evidence type="ECO:0000313" key="1">
    <source>
        <dbReference type="EMBL" id="RAI81270.1"/>
    </source>
</evidence>
<dbReference type="RefSeq" id="WP_099579070.1">
    <property type="nucleotide sequence ID" value="NZ_MJBI02000002.1"/>
</dbReference>
<dbReference type="AlphaFoldDB" id="A0A395GB86"/>
<comment type="caution">
    <text evidence="1">The sequence shown here is derived from an EMBL/GenBank/DDBJ whole genome shotgun (WGS) entry which is preliminary data.</text>
</comment>
<gene>
    <name evidence="1" type="ORF">BFS35_006800</name>
</gene>
<protein>
    <submittedName>
        <fullName evidence="1">Uncharacterized protein</fullName>
    </submittedName>
</protein>
<evidence type="ECO:0000313" key="2">
    <source>
        <dbReference type="Proteomes" id="UP000229523"/>
    </source>
</evidence>
<dbReference type="EMBL" id="MJBI02000002">
    <property type="protein sequence ID" value="RAI81270.1"/>
    <property type="molecule type" value="Genomic_DNA"/>
</dbReference>
<keyword evidence="2" id="KW-1185">Reference proteome</keyword>
<proteinExistence type="predicted"/>